<organism evidence="1 2">
    <name type="scientific">Phocaeicola vulgatus</name>
    <name type="common">Bacteroides vulgatus</name>
    <dbReference type="NCBI Taxonomy" id="821"/>
    <lineage>
        <taxon>Bacteria</taxon>
        <taxon>Pseudomonadati</taxon>
        <taxon>Bacteroidota</taxon>
        <taxon>Bacteroidia</taxon>
        <taxon>Bacteroidales</taxon>
        <taxon>Bacteroidaceae</taxon>
        <taxon>Phocaeicola</taxon>
    </lineage>
</organism>
<proteinExistence type="predicted"/>
<protein>
    <submittedName>
        <fullName evidence="1">Uncharacterized protein</fullName>
    </submittedName>
</protein>
<evidence type="ECO:0000313" key="2">
    <source>
        <dbReference type="Proteomes" id="UP000266497"/>
    </source>
</evidence>
<comment type="caution">
    <text evidence="1">The sequence shown here is derived from an EMBL/GenBank/DDBJ whole genome shotgun (WGS) entry which is preliminary data.</text>
</comment>
<accession>A0A395ULJ9</accession>
<evidence type="ECO:0000313" key="1">
    <source>
        <dbReference type="EMBL" id="RGR34554.1"/>
    </source>
</evidence>
<sequence length="100" mass="11838">MARDAQKYAGCWYCDNIIDHPEQVGLLHLGFPRCFVLIPNSGDFYFSTFEEFLHYSQINWLDPSDKGTPEEQREVLELLWDFSIEQEEKEERLASECENE</sequence>
<dbReference type="AlphaFoldDB" id="A0A395ULJ9"/>
<gene>
    <name evidence="1" type="ORF">DWY53_17975</name>
</gene>
<reference evidence="1 2" key="1">
    <citation type="submission" date="2018-08" db="EMBL/GenBank/DDBJ databases">
        <title>A genome reference for cultivated species of the human gut microbiota.</title>
        <authorList>
            <person name="Zou Y."/>
            <person name="Xue W."/>
            <person name="Luo G."/>
        </authorList>
    </citation>
    <scope>NUCLEOTIDE SEQUENCE [LARGE SCALE GENOMIC DNA]</scope>
    <source>
        <strain evidence="1 2">AF25-30LB</strain>
    </source>
</reference>
<dbReference type="Proteomes" id="UP000266497">
    <property type="component" value="Unassembled WGS sequence"/>
</dbReference>
<dbReference type="EMBL" id="QRUD01000062">
    <property type="protein sequence ID" value="RGR34554.1"/>
    <property type="molecule type" value="Genomic_DNA"/>
</dbReference>
<dbReference type="RefSeq" id="WP_117893609.1">
    <property type="nucleotide sequence ID" value="NZ_QRUD01000062.1"/>
</dbReference>
<name>A0A395ULJ9_PHOVU</name>